<feature type="transmembrane region" description="Helical" evidence="1">
    <location>
        <begin position="52"/>
        <end position="71"/>
    </location>
</feature>
<dbReference type="GO" id="GO:0005783">
    <property type="term" value="C:endoplasmic reticulum"/>
    <property type="evidence" value="ECO:0007669"/>
    <property type="project" value="TreeGrafter"/>
</dbReference>
<keyword evidence="1" id="KW-0472">Membrane</keyword>
<dbReference type="GO" id="GO:0050185">
    <property type="term" value="F:phosphatidylinositol deacylase activity"/>
    <property type="evidence" value="ECO:0007669"/>
    <property type="project" value="TreeGrafter"/>
</dbReference>
<proteinExistence type="predicted"/>
<dbReference type="PANTHER" id="PTHR15495:SF7">
    <property type="entry name" value="GPI INOSITOL-DEACYLASE"/>
    <property type="match status" value="1"/>
</dbReference>
<accession>A0A0T6B201</accession>
<feature type="transmembrane region" description="Helical" evidence="1">
    <location>
        <begin position="91"/>
        <end position="117"/>
    </location>
</feature>
<name>A0A0T6B201_9SCAR</name>
<feature type="transmembrane region" description="Helical" evidence="1">
    <location>
        <begin position="155"/>
        <end position="180"/>
    </location>
</feature>
<feature type="non-terminal residue" evidence="2">
    <location>
        <position position="389"/>
    </location>
</feature>
<comment type="caution">
    <text evidence="2">The sequence shown here is derived from an EMBL/GenBank/DDBJ whole genome shotgun (WGS) entry which is preliminary data.</text>
</comment>
<sequence>MFAQFARFYAPFIFANVVVITLLSLKSQLFNMENKGRCSLFFTALMTDTKPFYVVPVAKIMGVFLGSSAALKVLPQTDLQVLEEEGVGIPVIILLYLLSIGIVWVLTMALAISIFCFESTVHRIFLKIVLKPVAGTATTYDWLLKGFKKFPSFVAILLISLSISTCGGLSLCLGLIFYFLKLSQMAQDVVENIVMNIIKLIARRFKIRPQVQERIQHFMSRSIQSNRQNVTNTANSSTSQEVETNRLNEATDNALNNTEENALPSESSDSLFSSLGELIENTELYFHFTVFCLWFLVTCINIPTVLTWAHNFKYSTKLETDPSFIPGIVLCTCALTLWQFDYPIIEKKWYKQLGYTVYFLSVLSFMFGIISIYRLNYALTAIIALITLH</sequence>
<dbReference type="GO" id="GO:0006505">
    <property type="term" value="P:GPI anchor metabolic process"/>
    <property type="evidence" value="ECO:0007669"/>
    <property type="project" value="TreeGrafter"/>
</dbReference>
<dbReference type="InterPro" id="IPR039529">
    <property type="entry name" value="PGAP1/BST1"/>
</dbReference>
<protein>
    <submittedName>
        <fullName evidence="2">Uncharacterized protein</fullName>
    </submittedName>
</protein>
<feature type="transmembrane region" description="Helical" evidence="1">
    <location>
        <begin position="284"/>
        <end position="304"/>
    </location>
</feature>
<keyword evidence="1" id="KW-0812">Transmembrane</keyword>
<keyword evidence="1" id="KW-1133">Transmembrane helix</keyword>
<dbReference type="Proteomes" id="UP000051574">
    <property type="component" value="Unassembled WGS sequence"/>
</dbReference>
<dbReference type="EMBL" id="LJIG01016258">
    <property type="protein sequence ID" value="KRT81141.1"/>
    <property type="molecule type" value="Genomic_DNA"/>
</dbReference>
<evidence type="ECO:0000256" key="1">
    <source>
        <dbReference type="SAM" id="Phobius"/>
    </source>
</evidence>
<feature type="transmembrane region" description="Helical" evidence="1">
    <location>
        <begin position="124"/>
        <end position="143"/>
    </location>
</feature>
<dbReference type="AlphaFoldDB" id="A0A0T6B201"/>
<dbReference type="GO" id="GO:0006888">
    <property type="term" value="P:endoplasmic reticulum to Golgi vesicle-mediated transport"/>
    <property type="evidence" value="ECO:0007669"/>
    <property type="project" value="TreeGrafter"/>
</dbReference>
<evidence type="ECO:0000313" key="2">
    <source>
        <dbReference type="EMBL" id="KRT81141.1"/>
    </source>
</evidence>
<gene>
    <name evidence="2" type="ORF">AMK59_6288</name>
</gene>
<dbReference type="GO" id="GO:0016020">
    <property type="term" value="C:membrane"/>
    <property type="evidence" value="ECO:0007669"/>
    <property type="project" value="GOC"/>
</dbReference>
<dbReference type="OrthoDB" id="348976at2759"/>
<feature type="transmembrane region" description="Helical" evidence="1">
    <location>
        <begin position="324"/>
        <end position="345"/>
    </location>
</feature>
<organism evidence="2 3">
    <name type="scientific">Oryctes borbonicus</name>
    <dbReference type="NCBI Taxonomy" id="1629725"/>
    <lineage>
        <taxon>Eukaryota</taxon>
        <taxon>Metazoa</taxon>
        <taxon>Ecdysozoa</taxon>
        <taxon>Arthropoda</taxon>
        <taxon>Hexapoda</taxon>
        <taxon>Insecta</taxon>
        <taxon>Pterygota</taxon>
        <taxon>Neoptera</taxon>
        <taxon>Endopterygota</taxon>
        <taxon>Coleoptera</taxon>
        <taxon>Polyphaga</taxon>
        <taxon>Scarabaeiformia</taxon>
        <taxon>Scarabaeidae</taxon>
        <taxon>Dynastinae</taxon>
        <taxon>Oryctes</taxon>
    </lineage>
</organism>
<reference evidence="2 3" key="1">
    <citation type="submission" date="2015-09" db="EMBL/GenBank/DDBJ databases">
        <title>Draft genome of the scarab beetle Oryctes borbonicus.</title>
        <authorList>
            <person name="Meyer J.M."/>
            <person name="Markov G.V."/>
            <person name="Baskaran P."/>
            <person name="Herrmann M."/>
            <person name="Sommer R.J."/>
            <person name="Roedelsperger C."/>
        </authorList>
    </citation>
    <scope>NUCLEOTIDE SEQUENCE [LARGE SCALE GENOMIC DNA]</scope>
    <source>
        <strain evidence="2">OB123</strain>
        <tissue evidence="2">Whole animal</tissue>
    </source>
</reference>
<evidence type="ECO:0000313" key="3">
    <source>
        <dbReference type="Proteomes" id="UP000051574"/>
    </source>
</evidence>
<dbReference type="PANTHER" id="PTHR15495">
    <property type="entry name" value="NEGATIVE REGULATOR OF VESICLE FORMATION-RELATED"/>
    <property type="match status" value="1"/>
</dbReference>
<feature type="transmembrane region" description="Helical" evidence="1">
    <location>
        <begin position="357"/>
        <end position="386"/>
    </location>
</feature>
<keyword evidence="3" id="KW-1185">Reference proteome</keyword>
<feature type="transmembrane region" description="Helical" evidence="1">
    <location>
        <begin position="6"/>
        <end position="25"/>
    </location>
</feature>